<keyword evidence="4" id="KW-1185">Reference proteome</keyword>
<organism evidence="3 4">
    <name type="scientific">Hallella seregens ATCC 51272</name>
    <dbReference type="NCBI Taxonomy" id="1336250"/>
    <lineage>
        <taxon>Bacteria</taxon>
        <taxon>Pseudomonadati</taxon>
        <taxon>Bacteroidota</taxon>
        <taxon>Bacteroidia</taxon>
        <taxon>Bacteroidales</taxon>
        <taxon>Prevotellaceae</taxon>
        <taxon>Hallella</taxon>
    </lineage>
</organism>
<evidence type="ECO:0000259" key="2">
    <source>
        <dbReference type="PROSITE" id="PS51898"/>
    </source>
</evidence>
<evidence type="ECO:0000313" key="4">
    <source>
        <dbReference type="Proteomes" id="UP001589688"/>
    </source>
</evidence>
<dbReference type="Proteomes" id="UP001589688">
    <property type="component" value="Unassembled WGS sequence"/>
</dbReference>
<keyword evidence="1" id="KW-0233">DNA recombination</keyword>
<evidence type="ECO:0000256" key="1">
    <source>
        <dbReference type="ARBA" id="ARBA00023172"/>
    </source>
</evidence>
<dbReference type="InterPro" id="IPR013762">
    <property type="entry name" value="Integrase-like_cat_sf"/>
</dbReference>
<dbReference type="InterPro" id="IPR002104">
    <property type="entry name" value="Integrase_catalytic"/>
</dbReference>
<evidence type="ECO:0000313" key="3">
    <source>
        <dbReference type="EMBL" id="MFB9896444.1"/>
    </source>
</evidence>
<sequence length="89" mass="10178">MNDIFHMARHTFATIMREKGYDADVVCIMLGHADDTMVKEVYAHNDDTLKTAKLKRAMAKVEGEKSSKSALQLLFAYDKLKELERKKEG</sequence>
<dbReference type="PROSITE" id="PS51898">
    <property type="entry name" value="TYR_RECOMBINASE"/>
    <property type="match status" value="1"/>
</dbReference>
<feature type="domain" description="Tyr recombinase" evidence="2">
    <location>
        <begin position="1"/>
        <end position="56"/>
    </location>
</feature>
<dbReference type="RefSeq" id="WP_245594857.1">
    <property type="nucleotide sequence ID" value="NZ_JADU01000030.1"/>
</dbReference>
<name>A0ABV5ZGE3_9BACT</name>
<reference evidence="3 4" key="1">
    <citation type="submission" date="2024-09" db="EMBL/GenBank/DDBJ databases">
        <authorList>
            <person name="Sun Q."/>
            <person name="Mori K."/>
        </authorList>
    </citation>
    <scope>NUCLEOTIDE SEQUENCE [LARGE SCALE GENOMIC DNA]</scope>
    <source>
        <strain evidence="3 4">ATCC 51272</strain>
    </source>
</reference>
<gene>
    <name evidence="3" type="ORF">ACFFK8_01035</name>
</gene>
<dbReference type="Gene3D" id="1.10.443.10">
    <property type="entry name" value="Intergrase catalytic core"/>
    <property type="match status" value="1"/>
</dbReference>
<comment type="caution">
    <text evidence="3">The sequence shown here is derived from an EMBL/GenBank/DDBJ whole genome shotgun (WGS) entry which is preliminary data.</text>
</comment>
<dbReference type="EMBL" id="JBHLZF010000001">
    <property type="protein sequence ID" value="MFB9896444.1"/>
    <property type="molecule type" value="Genomic_DNA"/>
</dbReference>
<dbReference type="Pfam" id="PF00589">
    <property type="entry name" value="Phage_integrase"/>
    <property type="match status" value="1"/>
</dbReference>
<accession>A0ABV5ZGE3</accession>
<proteinExistence type="predicted"/>
<dbReference type="InterPro" id="IPR011010">
    <property type="entry name" value="DNA_brk_join_enz"/>
</dbReference>
<dbReference type="SUPFAM" id="SSF56349">
    <property type="entry name" value="DNA breaking-rejoining enzymes"/>
    <property type="match status" value="1"/>
</dbReference>
<protein>
    <submittedName>
        <fullName evidence="3">Tyrosine-type recombinase/integrase</fullName>
    </submittedName>
</protein>